<organism evidence="2 3">
    <name type="scientific">Archangium gephyra</name>
    <dbReference type="NCBI Taxonomy" id="48"/>
    <lineage>
        <taxon>Bacteria</taxon>
        <taxon>Pseudomonadati</taxon>
        <taxon>Myxococcota</taxon>
        <taxon>Myxococcia</taxon>
        <taxon>Myxococcales</taxon>
        <taxon>Cystobacterineae</taxon>
        <taxon>Archangiaceae</taxon>
        <taxon>Archangium</taxon>
    </lineage>
</organism>
<dbReference type="InterPro" id="IPR029068">
    <property type="entry name" value="Glyas_Bleomycin-R_OHBP_Dase"/>
</dbReference>
<sequence length="95" mass="10517">MQPEEDDDGAQYVGLSARGRDLRVSVQNVSHESRVHLDLETDDEAAEVARLEALGARKVAKVKHWTVMEAPTGQRFCVVHREGSLAGLPGINRWP</sequence>
<dbReference type="Proteomes" id="UP000249061">
    <property type="component" value="Unassembled WGS sequence"/>
</dbReference>
<evidence type="ECO:0000313" key="2">
    <source>
        <dbReference type="EMBL" id="PZR15069.1"/>
    </source>
</evidence>
<proteinExistence type="predicted"/>
<evidence type="ECO:0000313" key="3">
    <source>
        <dbReference type="Proteomes" id="UP000249061"/>
    </source>
</evidence>
<dbReference type="Gene3D" id="3.10.180.10">
    <property type="entry name" value="2,3-Dihydroxybiphenyl 1,2-Dioxygenase, domain 1"/>
    <property type="match status" value="1"/>
</dbReference>
<name>A0A2W5THI6_9BACT</name>
<protein>
    <submittedName>
        <fullName evidence="2">Glyoxalase</fullName>
    </submittedName>
</protein>
<dbReference type="InterPro" id="IPR041581">
    <property type="entry name" value="Glyoxalase_6"/>
</dbReference>
<dbReference type="EMBL" id="QFQP01000006">
    <property type="protein sequence ID" value="PZR15069.1"/>
    <property type="molecule type" value="Genomic_DNA"/>
</dbReference>
<dbReference type="AlphaFoldDB" id="A0A2W5THI6"/>
<reference evidence="2 3" key="1">
    <citation type="submission" date="2017-08" db="EMBL/GenBank/DDBJ databases">
        <title>Infants hospitalized years apart are colonized by the same room-sourced microbial strains.</title>
        <authorList>
            <person name="Brooks B."/>
            <person name="Olm M.R."/>
            <person name="Firek B.A."/>
            <person name="Baker R."/>
            <person name="Thomas B.C."/>
            <person name="Morowitz M.J."/>
            <person name="Banfield J.F."/>
        </authorList>
    </citation>
    <scope>NUCLEOTIDE SEQUENCE [LARGE SCALE GENOMIC DNA]</scope>
    <source>
        <strain evidence="2">S2_003_000_R2_14</strain>
    </source>
</reference>
<dbReference type="SUPFAM" id="SSF54593">
    <property type="entry name" value="Glyoxalase/Bleomycin resistance protein/Dihydroxybiphenyl dioxygenase"/>
    <property type="match status" value="1"/>
</dbReference>
<accession>A0A2W5THI6</accession>
<gene>
    <name evidence="2" type="ORF">DI536_09865</name>
</gene>
<evidence type="ECO:0000259" key="1">
    <source>
        <dbReference type="Pfam" id="PF18029"/>
    </source>
</evidence>
<comment type="caution">
    <text evidence="2">The sequence shown here is derived from an EMBL/GenBank/DDBJ whole genome shotgun (WGS) entry which is preliminary data.</text>
</comment>
<feature type="domain" description="Glyoxalase-like" evidence="1">
    <location>
        <begin position="10"/>
        <end position="79"/>
    </location>
</feature>
<dbReference type="Pfam" id="PF18029">
    <property type="entry name" value="Glyoxalase_6"/>
    <property type="match status" value="1"/>
</dbReference>